<proteinExistence type="predicted"/>
<sequence length="72" mass="7578">MACTKDQVHTIRTSAEVKALPKLATRREHRQASSMIEVLVLGYAEAHGLAAPASNPPGTPGSNTTNPANDPE</sequence>
<evidence type="ECO:0000313" key="3">
    <source>
        <dbReference type="Proteomes" id="UP000471640"/>
    </source>
</evidence>
<protein>
    <submittedName>
        <fullName evidence="2">Uncharacterized protein</fullName>
    </submittedName>
</protein>
<evidence type="ECO:0000256" key="1">
    <source>
        <dbReference type="SAM" id="MobiDB-lite"/>
    </source>
</evidence>
<keyword evidence="3" id="KW-1185">Reference proteome</keyword>
<gene>
    <name evidence="2" type="ORF">G3480_16365</name>
</gene>
<feature type="region of interest" description="Disordered" evidence="1">
    <location>
        <begin position="49"/>
        <end position="72"/>
    </location>
</feature>
<reference evidence="2 3" key="2">
    <citation type="submission" date="2020-02" db="EMBL/GenBank/DDBJ databases">
        <title>Genome sequences of Thiorhodococcus mannitoliphagus and Thiorhodococcus minor, purple sulfur photosynthetic bacteria in the gammaproteobacterial family, Chromatiaceae.</title>
        <authorList>
            <person name="Aviles F.A."/>
            <person name="Meyer T.E."/>
            <person name="Kyndt J.A."/>
        </authorList>
    </citation>
    <scope>NUCLEOTIDE SEQUENCE [LARGE SCALE GENOMIC DNA]</scope>
    <source>
        <strain evidence="2 3">DSM 18266</strain>
    </source>
</reference>
<dbReference type="Proteomes" id="UP000471640">
    <property type="component" value="Unassembled WGS sequence"/>
</dbReference>
<evidence type="ECO:0000313" key="2">
    <source>
        <dbReference type="EMBL" id="NEX21861.1"/>
    </source>
</evidence>
<accession>A0A6P1DXZ4</accession>
<reference evidence="3" key="1">
    <citation type="journal article" date="2020" name="Microbiol. Resour. Announc.">
        <title>Draft Genome Sequences of Thiorhodococcus mannitoliphagus and Thiorhodococcus minor, Purple Sulfur Photosynthetic Bacteria in the Gammaproteobacterial Family Chromatiaceae.</title>
        <authorList>
            <person name="Aviles F.A."/>
            <person name="Meyer T.E."/>
            <person name="Kyndt J.A."/>
        </authorList>
    </citation>
    <scope>NUCLEOTIDE SEQUENCE [LARGE SCALE GENOMIC DNA]</scope>
    <source>
        <strain evidence="3">DSM 18266</strain>
    </source>
</reference>
<comment type="caution">
    <text evidence="2">The sequence shown here is derived from an EMBL/GenBank/DDBJ whole genome shotgun (WGS) entry which is preliminary data.</text>
</comment>
<dbReference type="AlphaFoldDB" id="A0A6P1DXZ4"/>
<organism evidence="2 3">
    <name type="scientific">Thiorhodococcus mannitoliphagus</name>
    <dbReference type="NCBI Taxonomy" id="329406"/>
    <lineage>
        <taxon>Bacteria</taxon>
        <taxon>Pseudomonadati</taxon>
        <taxon>Pseudomonadota</taxon>
        <taxon>Gammaproteobacteria</taxon>
        <taxon>Chromatiales</taxon>
        <taxon>Chromatiaceae</taxon>
        <taxon>Thiorhodococcus</taxon>
    </lineage>
</organism>
<dbReference type="EMBL" id="JAAIJR010000072">
    <property type="protein sequence ID" value="NEX21861.1"/>
    <property type="molecule type" value="Genomic_DNA"/>
</dbReference>
<feature type="compositionally biased region" description="Low complexity" evidence="1">
    <location>
        <begin position="60"/>
        <end position="72"/>
    </location>
</feature>
<name>A0A6P1DXZ4_9GAMM</name>